<name>A0AAU1ZXM5_9ACTN</name>
<reference evidence="1" key="1">
    <citation type="submission" date="2022-10" db="EMBL/GenBank/DDBJ databases">
        <title>The complete genomes of actinobacterial strains from the NBC collection.</title>
        <authorList>
            <person name="Joergensen T.S."/>
            <person name="Alvarez Arevalo M."/>
            <person name="Sterndorff E.B."/>
            <person name="Faurdal D."/>
            <person name="Vuksanovic O."/>
            <person name="Mourched A.-S."/>
            <person name="Charusanti P."/>
            <person name="Shaw S."/>
            <person name="Blin K."/>
            <person name="Weber T."/>
        </authorList>
    </citation>
    <scope>NUCLEOTIDE SEQUENCE</scope>
    <source>
        <strain evidence="1">NBC_00093</strain>
    </source>
</reference>
<evidence type="ECO:0000313" key="1">
    <source>
        <dbReference type="EMBL" id="WTT17042.1"/>
    </source>
</evidence>
<dbReference type="EMBL" id="CP108222">
    <property type="protein sequence ID" value="WTT17042.1"/>
    <property type="molecule type" value="Genomic_DNA"/>
</dbReference>
<protein>
    <submittedName>
        <fullName evidence="1">Uncharacterized protein</fullName>
    </submittedName>
</protein>
<proteinExistence type="predicted"/>
<dbReference type="AlphaFoldDB" id="A0AAU1ZXM5"/>
<organism evidence="1">
    <name type="scientific">Streptomyces sp. NBC_00093</name>
    <dbReference type="NCBI Taxonomy" id="2975649"/>
    <lineage>
        <taxon>Bacteria</taxon>
        <taxon>Bacillati</taxon>
        <taxon>Actinomycetota</taxon>
        <taxon>Actinomycetes</taxon>
        <taxon>Kitasatosporales</taxon>
        <taxon>Streptomycetaceae</taxon>
        <taxon>Streptomyces</taxon>
    </lineage>
</organism>
<gene>
    <name evidence="1" type="ORF">OHA22_16645</name>
</gene>
<sequence length="187" mass="21291">MTPYSLAFYVDVVTTGTVLGVGTANSPEQVAEVLGPDFAEDTFSDRSMCLGYGFVEFFWDRESADAPWSGHHFTLQLHRLAHRNRTDVHDVLRAQYGRFTPRLRFEKLQRLLTRRGVPLVEIPEIPGTGPYFRTFWQPDSRVAITVIGTYGEHETPDDLRVGDVYSVHGPLRAEEVAWRRAQVQEPV</sequence>
<accession>A0AAU1ZXM5</accession>